<reference evidence="2 3" key="1">
    <citation type="submission" date="2024-03" db="EMBL/GenBank/DDBJ databases">
        <title>Human intestinal bacterial collection.</title>
        <authorList>
            <person name="Pauvert C."/>
            <person name="Hitch T.C.A."/>
            <person name="Clavel T."/>
        </authorList>
    </citation>
    <scope>NUCLEOTIDE SEQUENCE [LARGE SCALE GENOMIC DNA]</scope>
    <source>
        <strain evidence="2 3">CLA-AP-H27</strain>
    </source>
</reference>
<evidence type="ECO:0000313" key="2">
    <source>
        <dbReference type="EMBL" id="MEQ2564011.1"/>
    </source>
</evidence>
<dbReference type="EMBL" id="JBBMFJ010000029">
    <property type="protein sequence ID" value="MEQ2564011.1"/>
    <property type="molecule type" value="Genomic_DNA"/>
</dbReference>
<comment type="caution">
    <text evidence="2">The sequence shown here is derived from an EMBL/GenBank/DDBJ whole genome shotgun (WGS) entry which is preliminary data.</text>
</comment>
<evidence type="ECO:0000313" key="3">
    <source>
        <dbReference type="Proteomes" id="UP001437460"/>
    </source>
</evidence>
<gene>
    <name evidence="2" type="ORF">WMO41_12700</name>
</gene>
<accession>A0ABV1HNX7</accession>
<protein>
    <submittedName>
        <fullName evidence="2">ATPase</fullName>
    </submittedName>
</protein>
<keyword evidence="3" id="KW-1185">Reference proteome</keyword>
<evidence type="ECO:0000256" key="1">
    <source>
        <dbReference type="SAM" id="Coils"/>
    </source>
</evidence>
<sequence length="103" mass="12170">MDTVIKRISEIEKAAVTVMDDAAARKKAFAAEMEEKTRQFDQTAEEETEKKVKSLRQEMETRMNSELSEQKAEAEEQLARMEKNYELHHESYVKKLFQELIRE</sequence>
<organism evidence="2 3">
    <name type="scientific">Ventrimonas faecis</name>
    <dbReference type="NCBI Taxonomy" id="3133170"/>
    <lineage>
        <taxon>Bacteria</taxon>
        <taxon>Bacillati</taxon>
        <taxon>Bacillota</taxon>
        <taxon>Clostridia</taxon>
        <taxon>Lachnospirales</taxon>
        <taxon>Lachnospiraceae</taxon>
        <taxon>Ventrimonas</taxon>
    </lineage>
</organism>
<proteinExistence type="predicted"/>
<feature type="coiled-coil region" evidence="1">
    <location>
        <begin position="19"/>
        <end position="91"/>
    </location>
</feature>
<dbReference type="Proteomes" id="UP001437460">
    <property type="component" value="Unassembled WGS sequence"/>
</dbReference>
<keyword evidence="1" id="KW-0175">Coiled coil</keyword>
<name>A0ABV1HNX7_9FIRM</name>
<dbReference type="RefSeq" id="WP_177291853.1">
    <property type="nucleotide sequence ID" value="NZ_JBBMFJ010000029.1"/>
</dbReference>